<comment type="caution">
    <text evidence="1">The sequence shown here is derived from an EMBL/GenBank/DDBJ whole genome shotgun (WGS) entry which is preliminary data.</text>
</comment>
<gene>
    <name evidence="1" type="ORF">G5B47_11435</name>
</gene>
<dbReference type="AlphaFoldDB" id="A0A6M1PHK7"/>
<proteinExistence type="predicted"/>
<organism evidence="1 2">
    <name type="scientific">Paenibacillus apii</name>
    <dbReference type="NCBI Taxonomy" id="1850370"/>
    <lineage>
        <taxon>Bacteria</taxon>
        <taxon>Bacillati</taxon>
        <taxon>Bacillota</taxon>
        <taxon>Bacilli</taxon>
        <taxon>Bacillales</taxon>
        <taxon>Paenibacillaceae</taxon>
        <taxon>Paenibacillus</taxon>
    </lineage>
</organism>
<dbReference type="EMBL" id="JAAKGU010000004">
    <property type="protein sequence ID" value="NGM83027.1"/>
    <property type="molecule type" value="Genomic_DNA"/>
</dbReference>
<name>A0A6M1PHK7_9BACL</name>
<evidence type="ECO:0000313" key="2">
    <source>
        <dbReference type="Proteomes" id="UP000480151"/>
    </source>
</evidence>
<sequence>MDKKTLSEDDHYLFNVDILINARTHPLALQYLLELMNGSQVVGDFKINSELPLGKKIDSLLNPPKTLSKQESALLKKLSGYKSSVHASPSAAASPPKAPAESPADAFEQIRTFIRDNRLVRLRANRQGKQLSLPCRILNFDEETGTINVYHVDEKQVYTFRLNEIDEFL</sequence>
<reference evidence="1 2" key="1">
    <citation type="submission" date="2020-02" db="EMBL/GenBank/DDBJ databases">
        <authorList>
            <person name="Gao J."/>
            <person name="Sun J."/>
        </authorList>
    </citation>
    <scope>NUCLEOTIDE SEQUENCE [LARGE SCALE GENOMIC DNA]</scope>
    <source>
        <strain evidence="1 2">7124</strain>
    </source>
</reference>
<protein>
    <submittedName>
        <fullName evidence="1">Uncharacterized protein</fullName>
    </submittedName>
</protein>
<dbReference type="Proteomes" id="UP000480151">
    <property type="component" value="Unassembled WGS sequence"/>
</dbReference>
<evidence type="ECO:0000313" key="1">
    <source>
        <dbReference type="EMBL" id="NGM83027.1"/>
    </source>
</evidence>
<accession>A0A6M1PHK7</accession>
<dbReference type="RefSeq" id="WP_025334146.1">
    <property type="nucleotide sequence ID" value="NZ_JAAKGU010000004.1"/>
</dbReference>
<keyword evidence="2" id="KW-1185">Reference proteome</keyword>